<protein>
    <submittedName>
        <fullName evidence="1">Uncharacterized protein</fullName>
    </submittedName>
</protein>
<dbReference type="PANTHER" id="PTHR12271:SF40">
    <property type="entry name" value="POLY(A) RNA POLYMERASE GLD2"/>
    <property type="match status" value="1"/>
</dbReference>
<dbReference type="Gene3D" id="3.80.10.10">
    <property type="entry name" value="Ribonuclease Inhibitor"/>
    <property type="match status" value="1"/>
</dbReference>
<dbReference type="InterPro" id="IPR043519">
    <property type="entry name" value="NT_sf"/>
</dbReference>
<dbReference type="InterPro" id="IPR032675">
    <property type="entry name" value="LRR_dom_sf"/>
</dbReference>
<dbReference type="Gene3D" id="1.10.1410.10">
    <property type="match status" value="1"/>
</dbReference>
<dbReference type="EMBL" id="CAXAMN010020001">
    <property type="protein sequence ID" value="CAK9055434.1"/>
    <property type="molecule type" value="Genomic_DNA"/>
</dbReference>
<proteinExistence type="predicted"/>
<dbReference type="GO" id="GO:0016779">
    <property type="term" value="F:nucleotidyltransferase activity"/>
    <property type="evidence" value="ECO:0007669"/>
    <property type="project" value="UniProtKB-KW"/>
</dbReference>
<dbReference type="InterPro" id="IPR054708">
    <property type="entry name" value="MTPAP-like_central"/>
</dbReference>
<reference evidence="1 2" key="1">
    <citation type="submission" date="2024-02" db="EMBL/GenBank/DDBJ databases">
        <authorList>
            <person name="Chen Y."/>
            <person name="Shah S."/>
            <person name="Dougan E. K."/>
            <person name="Thang M."/>
            <person name="Chan C."/>
        </authorList>
    </citation>
    <scope>NUCLEOTIDE SEQUENCE [LARGE SCALE GENOMIC DNA]</scope>
</reference>
<accession>A0ABP0MZH1</accession>
<sequence length="915" mass="103681">MVKGHCNSLNYSKHQLRDEDIPSLRLSQEQRSYVEIDFSSNQLTSRGLEPIVKFCCQCPELRVFKAYKNEIDDDGAWHIAKLLEKCGSIEEIHLSHNYLTAKGARMIVRAADWNRDKTTSPLWLRLEQNWVGSPNEVLRLMVQEYSVCGRSDEWRCNVRHCYWKRNIHVPFLHLQRQDALWEAETTTATTYKAKYYSETSDSYKDYAARAWEVEEESTWEEKGRSRWAVKQEAKAAQPEVKPAAEENPVREWARTVSQVWAPVQPKAEVEKPMEKTLALGGLGGVWIAKDVDPKADEPKETKKAKAKAKKEEPKKEEPKREEPKKLEPKKEEPKKEEPKKEEPKKEEPKREEPKREEPKKEEPKKDEPRKEEKKEADPTEAEVKVEVKTEPRWAKKGTNQIQSGGGGNNKMPKQTPEAGPMPVGPVSVQRPDSGAVAPASKLKLVNVSQEPILATKGDERLELKQRAVPKRRPNSSQFEEVEHKSPFLGFRIEPPRVPLPPMSGGFADEVPQESQERLQKATGAKKEMIQEEDHKQAGKFMEALNAIIKEDLEPERQCHAKLFGSMSTGFGTQGCDFDVVISMVNASEEINAADILMKLRKILLEKPDFEVKNIILSARVPILKLEYGGRDVDISVNNDKALKNSRLLHAYAQLDPLIAEFGIAVKLWAKDAQLCGAKDGHLSSYAFILMALYFLQVGSGDQMPSLQEGLDESWVDDEEVLAKRVKQVKEKWKMTTDDVWTLLAGFFAFYAGSYGPRNAANPFVWGTEVVSIRLGTRSRNLQAPKAKEFSELKGRGHVEHLHIEDPVEQSRNLRDVLRTGNEELLLQEMRMMDLACRQHAQQMIIASHAKLPDFNGNFAMPMATPFGMPPPRGPSLPAPPFAPSIPPHVWHPGLAFPAPPPFSTPARPRPHKRGM</sequence>
<dbReference type="SUPFAM" id="SSF52047">
    <property type="entry name" value="RNI-like"/>
    <property type="match status" value="1"/>
</dbReference>
<dbReference type="CDD" id="cd05402">
    <property type="entry name" value="NT_PAP_TUTase"/>
    <property type="match status" value="1"/>
</dbReference>
<evidence type="ECO:0000313" key="2">
    <source>
        <dbReference type="Proteomes" id="UP001642484"/>
    </source>
</evidence>
<comment type="caution">
    <text evidence="1">The sequence shown here is derived from an EMBL/GenBank/DDBJ whole genome shotgun (WGS) entry which is preliminary data.</text>
</comment>
<dbReference type="SUPFAM" id="SSF81301">
    <property type="entry name" value="Nucleotidyltransferase"/>
    <property type="match status" value="1"/>
</dbReference>
<gene>
    <name evidence="1" type="ORF">CCMP2556_LOCUS27568</name>
</gene>
<organism evidence="1 2">
    <name type="scientific">Durusdinium trenchii</name>
    <dbReference type="NCBI Taxonomy" id="1381693"/>
    <lineage>
        <taxon>Eukaryota</taxon>
        <taxon>Sar</taxon>
        <taxon>Alveolata</taxon>
        <taxon>Dinophyceae</taxon>
        <taxon>Suessiales</taxon>
        <taxon>Symbiodiniaceae</taxon>
        <taxon>Durusdinium</taxon>
    </lineage>
</organism>
<evidence type="ECO:0000313" key="1">
    <source>
        <dbReference type="EMBL" id="CAK9055434.1"/>
    </source>
</evidence>
<dbReference type="Proteomes" id="UP001642484">
    <property type="component" value="Unassembled WGS sequence"/>
</dbReference>
<dbReference type="Gene3D" id="3.30.460.10">
    <property type="entry name" value="Beta Polymerase, domain 2"/>
    <property type="match status" value="1"/>
</dbReference>
<dbReference type="PANTHER" id="PTHR12271">
    <property type="entry name" value="POLY A POLYMERASE CID PAP -RELATED"/>
    <property type="match status" value="1"/>
</dbReference>
<dbReference type="SUPFAM" id="SSF81631">
    <property type="entry name" value="PAP/OAS1 substrate-binding domain"/>
    <property type="match status" value="1"/>
</dbReference>
<name>A0ABP0MZH1_9DINO</name>
<keyword evidence="2" id="KW-1185">Reference proteome</keyword>
<dbReference type="Pfam" id="PF22600">
    <property type="entry name" value="MTPAP-like_central"/>
    <property type="match status" value="1"/>
</dbReference>